<dbReference type="EMBL" id="CP013068">
    <property type="protein sequence ID" value="ALV28587.1"/>
    <property type="molecule type" value="Genomic_DNA"/>
</dbReference>
<protein>
    <submittedName>
        <fullName evidence="2">Uncharacterized protein</fullName>
    </submittedName>
</protein>
<keyword evidence="1" id="KW-1133">Transmembrane helix</keyword>
<sequence>MDELSILSISGIQIGLDLATSIALILSAIGVMWRLGTTSQKLQQQQIEAAEERAHHARINSREKVRIKFLLEACQGIAEHIDTFTQAVIAVANATTPEDRARADKQALEATREIYDWLIFSENKLLAIGSTAQVFAIQVAQRHFILSIKTGNGSTQLNPKEQIQSMINLYKTLLVDCRVFLLGEIETTASEFIQGQLADRFAVKL</sequence>
<reference evidence="2 3" key="1">
    <citation type="submission" date="2015-10" db="EMBL/GenBank/DDBJ databases">
        <title>The world's first case of liver abscess caused by Pannonibacter phragmitetus.</title>
        <authorList>
            <person name="Ming D."/>
            <person name="Wang M."/>
            <person name="Zhou Y."/>
            <person name="Jiang T."/>
            <person name="Hu S."/>
        </authorList>
    </citation>
    <scope>NUCLEOTIDE SEQUENCE [LARGE SCALE GENOMIC DNA]</scope>
    <source>
        <strain evidence="2 3">31801</strain>
    </source>
</reference>
<evidence type="ECO:0000313" key="3">
    <source>
        <dbReference type="Proteomes" id="UP000064921"/>
    </source>
</evidence>
<organism evidence="2 3">
    <name type="scientific">Pannonibacter phragmitetus</name>
    <dbReference type="NCBI Taxonomy" id="121719"/>
    <lineage>
        <taxon>Bacteria</taxon>
        <taxon>Pseudomonadati</taxon>
        <taxon>Pseudomonadota</taxon>
        <taxon>Alphaproteobacteria</taxon>
        <taxon>Hyphomicrobiales</taxon>
        <taxon>Stappiaceae</taxon>
        <taxon>Pannonibacter</taxon>
    </lineage>
</organism>
<evidence type="ECO:0000313" key="2">
    <source>
        <dbReference type="EMBL" id="ALV28587.1"/>
    </source>
</evidence>
<accession>A0A0U3NB36</accession>
<dbReference type="Proteomes" id="UP000064921">
    <property type="component" value="Chromosome"/>
</dbReference>
<feature type="transmembrane region" description="Helical" evidence="1">
    <location>
        <begin position="12"/>
        <end position="33"/>
    </location>
</feature>
<proteinExistence type="predicted"/>
<dbReference type="AlphaFoldDB" id="A0A0U3NB36"/>
<dbReference type="RefSeq" id="WP_058899671.1">
    <property type="nucleotide sequence ID" value="NZ_CP013068.1"/>
</dbReference>
<keyword evidence="1" id="KW-0472">Membrane</keyword>
<evidence type="ECO:0000256" key="1">
    <source>
        <dbReference type="SAM" id="Phobius"/>
    </source>
</evidence>
<keyword evidence="3" id="KW-1185">Reference proteome</keyword>
<keyword evidence="1" id="KW-0812">Transmembrane</keyword>
<dbReference type="KEGG" id="pphr:APZ00_17220"/>
<gene>
    <name evidence="2" type="ORF">APZ00_17220</name>
</gene>
<name>A0A0U3NB36_9HYPH</name>